<dbReference type="EMBL" id="SACL01000002">
    <property type="protein sequence ID" value="RVT97718.1"/>
    <property type="molecule type" value="Genomic_DNA"/>
</dbReference>
<dbReference type="Proteomes" id="UP000282957">
    <property type="component" value="Unassembled WGS sequence"/>
</dbReference>
<dbReference type="RefSeq" id="WP_127786947.1">
    <property type="nucleotide sequence ID" value="NZ_SACL01000002.1"/>
</dbReference>
<feature type="chain" id="PRO_5019222404" evidence="5">
    <location>
        <begin position="19"/>
        <end position="518"/>
    </location>
</feature>
<sequence>MRKSLFAALLLAPLTAGAQTLAIGAASPVTTVDPQFYNTGPNNALTAHIFDHLVERDAHARATPGLASSWRVLTDTSWEFTLRPNVTWHDGRPFTAEDVVFSIARVPTVQGSPASFAGFVRAIERIEVADPHRLIIHTRTPHPLLPLDLSSVSIVARHAAQNAGTEDFNSLRAAIGTGPYRLTSFRPGDRAEMVRNDAWWGPAQPWQRVTYRILANDGGRTAALLAGDVDIIEQVPTADIPRIRRDQRFAISEMASARAMYLGTNLAGDTAPGITDNAGNPLPTNPLRDVRVRQAISLAIARDQLAERVMDGTAVPTAQWLPEGAFGFDPSLPAPRQDIERARQLLAEAGYPDGFRASIGTPNDRWPNDARQAQAIAQMLTRVGIRATVDAMPFPAYAARNSRMEFGIRLASWGSSSGESSNFLINIVSTYNRERRTGAANWNRFSSPELDAMVSRGSATMEDGAREAVWHQATRFVYENMAVIPLLQLNNIWALRRGIEHEPSIGEATLAIRTRPRR</sequence>
<comment type="similarity">
    <text evidence="2">Belongs to the bacterial solute-binding protein 5 family.</text>
</comment>
<evidence type="ECO:0000256" key="3">
    <source>
        <dbReference type="ARBA" id="ARBA00022448"/>
    </source>
</evidence>
<dbReference type="AlphaFoldDB" id="A0A437MJ78"/>
<dbReference type="GO" id="GO:1904680">
    <property type="term" value="F:peptide transmembrane transporter activity"/>
    <property type="evidence" value="ECO:0007669"/>
    <property type="project" value="TreeGrafter"/>
</dbReference>
<evidence type="ECO:0000256" key="1">
    <source>
        <dbReference type="ARBA" id="ARBA00004418"/>
    </source>
</evidence>
<dbReference type="Gene3D" id="3.90.76.10">
    <property type="entry name" value="Dipeptide-binding Protein, Domain 1"/>
    <property type="match status" value="1"/>
</dbReference>
<dbReference type="InterPro" id="IPR030678">
    <property type="entry name" value="Peptide/Ni-bd"/>
</dbReference>
<dbReference type="CDD" id="cd08498">
    <property type="entry name" value="PBP2_NikA_DppA_OppA_like_2"/>
    <property type="match status" value="1"/>
</dbReference>
<dbReference type="PANTHER" id="PTHR30290:SF9">
    <property type="entry name" value="OLIGOPEPTIDE-BINDING PROTEIN APPA"/>
    <property type="match status" value="1"/>
</dbReference>
<dbReference type="InterPro" id="IPR000914">
    <property type="entry name" value="SBP_5_dom"/>
</dbReference>
<keyword evidence="4 5" id="KW-0732">Signal</keyword>
<gene>
    <name evidence="7" type="ORF">EOD42_07875</name>
</gene>
<dbReference type="Pfam" id="PF00496">
    <property type="entry name" value="SBP_bac_5"/>
    <property type="match status" value="1"/>
</dbReference>
<dbReference type="InterPro" id="IPR039424">
    <property type="entry name" value="SBP_5"/>
</dbReference>
<keyword evidence="3" id="KW-0813">Transport</keyword>
<accession>A0A437MJ78</accession>
<evidence type="ECO:0000256" key="5">
    <source>
        <dbReference type="SAM" id="SignalP"/>
    </source>
</evidence>
<dbReference type="PIRSF" id="PIRSF002741">
    <property type="entry name" value="MppA"/>
    <property type="match status" value="1"/>
</dbReference>
<dbReference type="GO" id="GO:0015833">
    <property type="term" value="P:peptide transport"/>
    <property type="evidence" value="ECO:0007669"/>
    <property type="project" value="TreeGrafter"/>
</dbReference>
<dbReference type="Gene3D" id="3.10.105.10">
    <property type="entry name" value="Dipeptide-binding Protein, Domain 3"/>
    <property type="match status" value="1"/>
</dbReference>
<reference evidence="7 8" key="1">
    <citation type="submission" date="2019-01" db="EMBL/GenBank/DDBJ databases">
        <authorList>
            <person name="Chen W.-M."/>
        </authorList>
    </citation>
    <scope>NUCLEOTIDE SEQUENCE [LARGE SCALE GENOMIC DNA]</scope>
    <source>
        <strain evidence="7 8">CCP-6</strain>
    </source>
</reference>
<evidence type="ECO:0000256" key="2">
    <source>
        <dbReference type="ARBA" id="ARBA00005695"/>
    </source>
</evidence>
<evidence type="ECO:0000256" key="4">
    <source>
        <dbReference type="ARBA" id="ARBA00022729"/>
    </source>
</evidence>
<organism evidence="7 8">
    <name type="scientific">Rhodovarius crocodyli</name>
    <dbReference type="NCBI Taxonomy" id="1979269"/>
    <lineage>
        <taxon>Bacteria</taxon>
        <taxon>Pseudomonadati</taxon>
        <taxon>Pseudomonadota</taxon>
        <taxon>Alphaproteobacteria</taxon>
        <taxon>Acetobacterales</taxon>
        <taxon>Roseomonadaceae</taxon>
        <taxon>Rhodovarius</taxon>
    </lineage>
</organism>
<proteinExistence type="inferred from homology"/>
<comment type="subcellular location">
    <subcellularLocation>
        <location evidence="1">Periplasm</location>
    </subcellularLocation>
</comment>
<name>A0A437MJ78_9PROT</name>
<dbReference type="Gene3D" id="3.40.190.10">
    <property type="entry name" value="Periplasmic binding protein-like II"/>
    <property type="match status" value="1"/>
</dbReference>
<protein>
    <submittedName>
        <fullName evidence="7">ABC transporter substrate-binding protein</fullName>
    </submittedName>
</protein>
<dbReference type="GO" id="GO:0030288">
    <property type="term" value="C:outer membrane-bounded periplasmic space"/>
    <property type="evidence" value="ECO:0007669"/>
    <property type="project" value="UniProtKB-ARBA"/>
</dbReference>
<feature type="domain" description="Solute-binding protein family 5" evidence="6">
    <location>
        <begin position="63"/>
        <end position="432"/>
    </location>
</feature>
<dbReference type="SUPFAM" id="SSF53850">
    <property type="entry name" value="Periplasmic binding protein-like II"/>
    <property type="match status" value="1"/>
</dbReference>
<evidence type="ECO:0000313" key="8">
    <source>
        <dbReference type="Proteomes" id="UP000282957"/>
    </source>
</evidence>
<evidence type="ECO:0000313" key="7">
    <source>
        <dbReference type="EMBL" id="RVT97718.1"/>
    </source>
</evidence>
<evidence type="ECO:0000259" key="6">
    <source>
        <dbReference type="Pfam" id="PF00496"/>
    </source>
</evidence>
<keyword evidence="8" id="KW-1185">Reference proteome</keyword>
<dbReference type="GO" id="GO:0043190">
    <property type="term" value="C:ATP-binding cassette (ABC) transporter complex"/>
    <property type="evidence" value="ECO:0007669"/>
    <property type="project" value="InterPro"/>
</dbReference>
<dbReference type="PANTHER" id="PTHR30290">
    <property type="entry name" value="PERIPLASMIC BINDING COMPONENT OF ABC TRANSPORTER"/>
    <property type="match status" value="1"/>
</dbReference>
<feature type="signal peptide" evidence="5">
    <location>
        <begin position="1"/>
        <end position="18"/>
    </location>
</feature>
<dbReference type="OrthoDB" id="9773508at2"/>
<comment type="caution">
    <text evidence="7">The sequence shown here is derived from an EMBL/GenBank/DDBJ whole genome shotgun (WGS) entry which is preliminary data.</text>
</comment>